<comment type="caution">
    <text evidence="12">The sequence shown here is derived from an EMBL/GenBank/DDBJ whole genome shotgun (WGS) entry which is preliminary data.</text>
</comment>
<dbReference type="SMART" id="SM00756">
    <property type="entry name" value="VKc"/>
    <property type="match status" value="1"/>
</dbReference>
<keyword evidence="13" id="KW-1185">Reference proteome</keyword>
<evidence type="ECO:0000256" key="4">
    <source>
        <dbReference type="ARBA" id="ARBA00022719"/>
    </source>
</evidence>
<evidence type="ECO:0000256" key="3">
    <source>
        <dbReference type="ARBA" id="ARBA00022692"/>
    </source>
</evidence>
<evidence type="ECO:0000256" key="5">
    <source>
        <dbReference type="ARBA" id="ARBA00022989"/>
    </source>
</evidence>
<dbReference type="GO" id="GO:0016020">
    <property type="term" value="C:membrane"/>
    <property type="evidence" value="ECO:0007669"/>
    <property type="project" value="UniProtKB-SubCell"/>
</dbReference>
<keyword evidence="3 10" id="KW-0812">Transmembrane</keyword>
<dbReference type="AlphaFoldDB" id="A0A4Q1SIA4"/>
<dbReference type="InterPro" id="IPR044698">
    <property type="entry name" value="VKOR/LTO1"/>
</dbReference>
<evidence type="ECO:0000259" key="11">
    <source>
        <dbReference type="SMART" id="SM00756"/>
    </source>
</evidence>
<evidence type="ECO:0000256" key="8">
    <source>
        <dbReference type="ARBA" id="ARBA00023157"/>
    </source>
</evidence>
<proteinExistence type="inferred from homology"/>
<dbReference type="GO" id="GO:0016491">
    <property type="term" value="F:oxidoreductase activity"/>
    <property type="evidence" value="ECO:0007669"/>
    <property type="project" value="UniProtKB-KW"/>
</dbReference>
<gene>
    <name evidence="12" type="ORF">ESZ00_05340</name>
</gene>
<keyword evidence="9" id="KW-0676">Redox-active center</keyword>
<feature type="domain" description="Vitamin K epoxide reductase" evidence="11">
    <location>
        <begin position="1"/>
        <end position="127"/>
    </location>
</feature>
<dbReference type="Pfam" id="PF07884">
    <property type="entry name" value="VKOR"/>
    <property type="match status" value="1"/>
</dbReference>
<keyword evidence="4" id="KW-0874">Quinone</keyword>
<name>A0A4Q1SIA4_9BACT</name>
<evidence type="ECO:0000256" key="2">
    <source>
        <dbReference type="ARBA" id="ARBA00006214"/>
    </source>
</evidence>
<evidence type="ECO:0000256" key="9">
    <source>
        <dbReference type="ARBA" id="ARBA00023284"/>
    </source>
</evidence>
<reference evidence="12 13" key="1">
    <citation type="journal article" date="2016" name="Int. J. Syst. Evol. Microbiol.">
        <title>Acidipila dinghuensis sp. nov., an acidobacterium isolated from forest soil.</title>
        <authorList>
            <person name="Jiang Y.W."/>
            <person name="Wang J."/>
            <person name="Chen M.H."/>
            <person name="Lv Y.Y."/>
            <person name="Qiu L.H."/>
        </authorList>
    </citation>
    <scope>NUCLEOTIDE SEQUENCE [LARGE SCALE GENOMIC DNA]</scope>
    <source>
        <strain evidence="12 13">DHOF10</strain>
    </source>
</reference>
<keyword evidence="5 10" id="KW-1133">Transmembrane helix</keyword>
<evidence type="ECO:0000313" key="13">
    <source>
        <dbReference type="Proteomes" id="UP000290253"/>
    </source>
</evidence>
<feature type="transmembrane region" description="Helical" evidence="10">
    <location>
        <begin position="53"/>
        <end position="72"/>
    </location>
</feature>
<protein>
    <submittedName>
        <fullName evidence="12">Vitamin K epoxide reductase family protein</fullName>
    </submittedName>
</protein>
<evidence type="ECO:0000256" key="6">
    <source>
        <dbReference type="ARBA" id="ARBA00023002"/>
    </source>
</evidence>
<dbReference type="InterPro" id="IPR038354">
    <property type="entry name" value="VKOR_sf"/>
</dbReference>
<accession>A0A4Q1SIA4</accession>
<feature type="transmembrane region" description="Helical" evidence="10">
    <location>
        <begin position="103"/>
        <end position="127"/>
    </location>
</feature>
<evidence type="ECO:0000313" key="12">
    <source>
        <dbReference type="EMBL" id="RXS97334.1"/>
    </source>
</evidence>
<dbReference type="Proteomes" id="UP000290253">
    <property type="component" value="Unassembled WGS sequence"/>
</dbReference>
<keyword evidence="8" id="KW-1015">Disulfide bond</keyword>
<keyword evidence="6" id="KW-0560">Oxidoreductase</keyword>
<evidence type="ECO:0000256" key="7">
    <source>
        <dbReference type="ARBA" id="ARBA00023136"/>
    </source>
</evidence>
<sequence length="132" mass="14122">MRYLIAVLALAGVIVSSLALHVHYTNDVQPCDINAHWDCGIVNHSRYAMIGPVPVAAIGIAGYLALAIVALARRRGATLLASVVGLGYALYLTNIEAHKLEVWCLYCVTSQGIIALITLCSLAWMFVGGKRA</sequence>
<organism evidence="12 13">
    <name type="scientific">Silvibacterium dinghuense</name>
    <dbReference type="NCBI Taxonomy" id="1560006"/>
    <lineage>
        <taxon>Bacteria</taxon>
        <taxon>Pseudomonadati</taxon>
        <taxon>Acidobacteriota</taxon>
        <taxon>Terriglobia</taxon>
        <taxon>Terriglobales</taxon>
        <taxon>Acidobacteriaceae</taxon>
        <taxon>Silvibacterium</taxon>
    </lineage>
</organism>
<dbReference type="OrthoDB" id="120482at2"/>
<comment type="subcellular location">
    <subcellularLocation>
        <location evidence="1">Membrane</location>
        <topology evidence="1">Multi-pass membrane protein</topology>
    </subcellularLocation>
</comment>
<feature type="transmembrane region" description="Helical" evidence="10">
    <location>
        <begin position="79"/>
        <end position="97"/>
    </location>
</feature>
<dbReference type="EMBL" id="SDMK01000001">
    <property type="protein sequence ID" value="RXS97334.1"/>
    <property type="molecule type" value="Genomic_DNA"/>
</dbReference>
<evidence type="ECO:0000256" key="10">
    <source>
        <dbReference type="SAM" id="Phobius"/>
    </source>
</evidence>
<dbReference type="InterPro" id="IPR012932">
    <property type="entry name" value="VKOR"/>
</dbReference>
<comment type="similarity">
    <text evidence="2">Belongs to the VKOR family.</text>
</comment>
<dbReference type="CDD" id="cd12916">
    <property type="entry name" value="VKOR_1"/>
    <property type="match status" value="1"/>
</dbReference>
<dbReference type="RefSeq" id="WP_129207113.1">
    <property type="nucleotide sequence ID" value="NZ_BMGU01000001.1"/>
</dbReference>
<dbReference type="GO" id="GO:0048038">
    <property type="term" value="F:quinone binding"/>
    <property type="evidence" value="ECO:0007669"/>
    <property type="project" value="UniProtKB-KW"/>
</dbReference>
<keyword evidence="7 10" id="KW-0472">Membrane</keyword>
<evidence type="ECO:0000256" key="1">
    <source>
        <dbReference type="ARBA" id="ARBA00004141"/>
    </source>
</evidence>
<dbReference type="Gene3D" id="1.20.1440.130">
    <property type="entry name" value="VKOR domain"/>
    <property type="match status" value="1"/>
</dbReference>